<protein>
    <submittedName>
        <fullName evidence="2">Uncharacterized protein</fullName>
    </submittedName>
</protein>
<proteinExistence type="predicted"/>
<organism evidence="2 3">
    <name type="scientific">Sandarakinorhabdus glacialis</name>
    <dbReference type="NCBI Taxonomy" id="1614636"/>
    <lineage>
        <taxon>Bacteria</taxon>
        <taxon>Pseudomonadati</taxon>
        <taxon>Pseudomonadota</taxon>
        <taxon>Alphaproteobacteria</taxon>
        <taxon>Sphingomonadales</taxon>
        <taxon>Sphingosinicellaceae</taxon>
        <taxon>Sandarakinorhabdus</taxon>
    </lineage>
</organism>
<comment type="caution">
    <text evidence="2">The sequence shown here is derived from an EMBL/GenBank/DDBJ whole genome shotgun (WGS) entry which is preliminary data.</text>
</comment>
<reference evidence="2" key="1">
    <citation type="journal article" date="2014" name="Int. J. Syst. Evol. Microbiol.">
        <title>Complete genome sequence of Corynebacterium casei LMG S-19264T (=DSM 44701T), isolated from a smear-ripened cheese.</title>
        <authorList>
            <consortium name="US DOE Joint Genome Institute (JGI-PGF)"/>
            <person name="Walter F."/>
            <person name="Albersmeier A."/>
            <person name="Kalinowski J."/>
            <person name="Ruckert C."/>
        </authorList>
    </citation>
    <scope>NUCLEOTIDE SEQUENCE</scope>
    <source>
        <strain evidence="2">CGMCC 1.15519</strain>
    </source>
</reference>
<feature type="chain" id="PRO_5037702064" evidence="1">
    <location>
        <begin position="21"/>
        <end position="209"/>
    </location>
</feature>
<gene>
    <name evidence="2" type="ORF">GCM10011529_27760</name>
</gene>
<keyword evidence="3" id="KW-1185">Reference proteome</keyword>
<evidence type="ECO:0000313" key="2">
    <source>
        <dbReference type="EMBL" id="GGE19613.1"/>
    </source>
</evidence>
<evidence type="ECO:0000256" key="1">
    <source>
        <dbReference type="SAM" id="SignalP"/>
    </source>
</evidence>
<feature type="signal peptide" evidence="1">
    <location>
        <begin position="1"/>
        <end position="20"/>
    </location>
</feature>
<reference evidence="2" key="2">
    <citation type="submission" date="2020-09" db="EMBL/GenBank/DDBJ databases">
        <authorList>
            <person name="Sun Q."/>
            <person name="Zhou Y."/>
        </authorList>
    </citation>
    <scope>NUCLEOTIDE SEQUENCE</scope>
    <source>
        <strain evidence="2">CGMCC 1.15519</strain>
    </source>
</reference>
<name>A0A917EAQ8_9SPHN</name>
<dbReference type="Proteomes" id="UP000635071">
    <property type="component" value="Unassembled WGS sequence"/>
</dbReference>
<dbReference type="AlphaFoldDB" id="A0A917EAQ8"/>
<dbReference type="RefSeq" id="WP_188763755.1">
    <property type="nucleotide sequence ID" value="NZ_BMJM01000012.1"/>
</dbReference>
<sequence>MRVFIALVAVAMAGPASTMAVPARAQASPCAGLPEKGLVAQRGVAVTVPAKPTAARGWRCEAGDRLEMRGRMPMCTGSALAAVTGNPQAVCYAALALGPLAPVAAHKRPTRSCVVRRESALLRLYGDGAGWSDAVVSVVPAAGVTIVPLGEEPAENAVVQGCFAWNCRLVKLAIGAAAAGKVEVRVAVPGREIAVPLVLVAGCGDAALQ</sequence>
<dbReference type="EMBL" id="BMJM01000012">
    <property type="protein sequence ID" value="GGE19613.1"/>
    <property type="molecule type" value="Genomic_DNA"/>
</dbReference>
<evidence type="ECO:0000313" key="3">
    <source>
        <dbReference type="Proteomes" id="UP000635071"/>
    </source>
</evidence>
<keyword evidence="1" id="KW-0732">Signal</keyword>
<accession>A0A917EAQ8</accession>